<feature type="transmembrane region" description="Helical" evidence="1">
    <location>
        <begin position="20"/>
        <end position="39"/>
    </location>
</feature>
<name>A0A6C0F041_9ZZZZ</name>
<organism evidence="2">
    <name type="scientific">viral metagenome</name>
    <dbReference type="NCBI Taxonomy" id="1070528"/>
    <lineage>
        <taxon>unclassified sequences</taxon>
        <taxon>metagenomes</taxon>
        <taxon>organismal metagenomes</taxon>
    </lineage>
</organism>
<sequence length="75" mass="8826">MPSLNTLENIHLLTIHKLDVLMIIILIMTALMGVYYYLLLNESILNSQMVQTHNTYIKAYITYNNTNNNITVRYY</sequence>
<proteinExistence type="predicted"/>
<dbReference type="AlphaFoldDB" id="A0A6C0F041"/>
<evidence type="ECO:0000313" key="2">
    <source>
        <dbReference type="EMBL" id="QHT33899.1"/>
    </source>
</evidence>
<keyword evidence="1" id="KW-0812">Transmembrane</keyword>
<accession>A0A6C0F041</accession>
<dbReference type="EMBL" id="MN738980">
    <property type="protein sequence ID" value="QHT33899.1"/>
    <property type="molecule type" value="Genomic_DNA"/>
</dbReference>
<evidence type="ECO:0000256" key="1">
    <source>
        <dbReference type="SAM" id="Phobius"/>
    </source>
</evidence>
<protein>
    <submittedName>
        <fullName evidence="2">Uncharacterized protein</fullName>
    </submittedName>
</protein>
<reference evidence="2" key="1">
    <citation type="journal article" date="2020" name="Nature">
        <title>Giant virus diversity and host interactions through global metagenomics.</title>
        <authorList>
            <person name="Schulz F."/>
            <person name="Roux S."/>
            <person name="Paez-Espino D."/>
            <person name="Jungbluth S."/>
            <person name="Walsh D.A."/>
            <person name="Denef V.J."/>
            <person name="McMahon K.D."/>
            <person name="Konstantinidis K.T."/>
            <person name="Eloe-Fadrosh E.A."/>
            <person name="Kyrpides N.C."/>
            <person name="Woyke T."/>
        </authorList>
    </citation>
    <scope>NUCLEOTIDE SEQUENCE</scope>
    <source>
        <strain evidence="2">GVMAG-M-3300009161-52</strain>
    </source>
</reference>
<keyword evidence="1" id="KW-1133">Transmembrane helix</keyword>
<keyword evidence="1" id="KW-0472">Membrane</keyword>